<dbReference type="Proteomes" id="UP001314170">
    <property type="component" value="Unassembled WGS sequence"/>
</dbReference>
<keyword evidence="4" id="KW-1185">Reference proteome</keyword>
<evidence type="ECO:0000256" key="2">
    <source>
        <dbReference type="SAM" id="MobiDB-lite"/>
    </source>
</evidence>
<evidence type="ECO:0000256" key="1">
    <source>
        <dbReference type="ARBA" id="ARBA00008821"/>
    </source>
</evidence>
<reference evidence="3 4" key="1">
    <citation type="submission" date="2024-01" db="EMBL/GenBank/DDBJ databases">
        <authorList>
            <person name="Waweru B."/>
        </authorList>
    </citation>
    <scope>NUCLEOTIDE SEQUENCE [LARGE SCALE GENOMIC DNA]</scope>
</reference>
<evidence type="ECO:0008006" key="5">
    <source>
        <dbReference type="Google" id="ProtNLM"/>
    </source>
</evidence>
<proteinExistence type="inferred from homology"/>
<evidence type="ECO:0000313" key="3">
    <source>
        <dbReference type="EMBL" id="CAK7336798.1"/>
    </source>
</evidence>
<gene>
    <name evidence="3" type="ORF">DCAF_LOCUS11820</name>
</gene>
<dbReference type="PANTHER" id="PTHR11119">
    <property type="entry name" value="XANTHINE-URACIL / VITAMIN C PERMEASE FAMILY MEMBER"/>
    <property type="match status" value="1"/>
</dbReference>
<accession>A0AAV1RL35</accession>
<feature type="compositionally biased region" description="Gly residues" evidence="2">
    <location>
        <begin position="26"/>
        <end position="49"/>
    </location>
</feature>
<comment type="similarity">
    <text evidence="1">Belongs to the nucleobase:cation symporter-2 (NCS2) (TC 2.A.40) family.</text>
</comment>
<protein>
    <recommendedName>
        <fullName evidence="5">Vomeronasal type-1 receptor</fullName>
    </recommendedName>
</protein>
<name>A0AAV1RL35_9ROSI</name>
<dbReference type="EMBL" id="CAWUPB010001009">
    <property type="protein sequence ID" value="CAK7336798.1"/>
    <property type="molecule type" value="Genomic_DNA"/>
</dbReference>
<sequence>MAQNGSSCFGSGITVCFGGSSGCGNSNNGGGDEGGGGGGGNGGGGGGGNKKPEELQPYPVKEQLPRVQYCINSPPRRPLVMGFQHYILSLGMTRVDTEHNRSSNGRVVEKARVIRTLLLITGLSTFFQTLFGTRLPSVVVGSYTYMIPTTSIVLASGHSSLLDNQERFVQTMRAIQGALIITWLLPNGNGILGFVEKYSEIIFLRYLPHYVQSKRPICDRFAVLFSTTITWLFAQLRPQARVYNKKSEITQMTCRTDRAGLIKCIPLANEAFAMMVASFVSLFESTSTFYATTRYGSATSYHIRLSIVALGWAGRHSSPISDVH</sequence>
<dbReference type="AlphaFoldDB" id="A0AAV1RL35"/>
<feature type="region of interest" description="Disordered" evidence="2">
    <location>
        <begin position="26"/>
        <end position="55"/>
    </location>
</feature>
<evidence type="ECO:0000313" key="4">
    <source>
        <dbReference type="Proteomes" id="UP001314170"/>
    </source>
</evidence>
<organism evidence="3 4">
    <name type="scientific">Dovyalis caffra</name>
    <dbReference type="NCBI Taxonomy" id="77055"/>
    <lineage>
        <taxon>Eukaryota</taxon>
        <taxon>Viridiplantae</taxon>
        <taxon>Streptophyta</taxon>
        <taxon>Embryophyta</taxon>
        <taxon>Tracheophyta</taxon>
        <taxon>Spermatophyta</taxon>
        <taxon>Magnoliopsida</taxon>
        <taxon>eudicotyledons</taxon>
        <taxon>Gunneridae</taxon>
        <taxon>Pentapetalae</taxon>
        <taxon>rosids</taxon>
        <taxon>fabids</taxon>
        <taxon>Malpighiales</taxon>
        <taxon>Salicaceae</taxon>
        <taxon>Flacourtieae</taxon>
        <taxon>Dovyalis</taxon>
    </lineage>
</organism>
<comment type="caution">
    <text evidence="3">The sequence shown here is derived from an EMBL/GenBank/DDBJ whole genome shotgun (WGS) entry which is preliminary data.</text>
</comment>